<dbReference type="Proteomes" id="UP000658514">
    <property type="component" value="Unassembled WGS sequence"/>
</dbReference>
<feature type="transmembrane region" description="Helical" evidence="8">
    <location>
        <begin position="128"/>
        <end position="146"/>
    </location>
</feature>
<dbReference type="InterPro" id="IPR013655">
    <property type="entry name" value="PAS_fold_3"/>
</dbReference>
<dbReference type="Gene3D" id="3.30.565.10">
    <property type="entry name" value="Histidine kinase-like ATPase, C-terminal domain"/>
    <property type="match status" value="1"/>
</dbReference>
<keyword evidence="4" id="KW-0808">Transferase</keyword>
<dbReference type="PROSITE" id="PS50109">
    <property type="entry name" value="HIS_KIN"/>
    <property type="match status" value="1"/>
</dbReference>
<feature type="transmembrane region" description="Helical" evidence="8">
    <location>
        <begin position="230"/>
        <end position="249"/>
    </location>
</feature>
<dbReference type="InterPro" id="IPR005467">
    <property type="entry name" value="His_kinase_dom"/>
</dbReference>
<feature type="transmembrane region" description="Helical" evidence="8">
    <location>
        <begin position="84"/>
        <end position="108"/>
    </location>
</feature>
<feature type="coiled-coil region" evidence="7">
    <location>
        <begin position="436"/>
        <end position="463"/>
    </location>
</feature>
<accession>A0ABR8AIW0</accession>
<dbReference type="Pfam" id="PF00512">
    <property type="entry name" value="HisKA"/>
    <property type="match status" value="1"/>
</dbReference>
<proteinExistence type="predicted"/>
<evidence type="ECO:0000256" key="8">
    <source>
        <dbReference type="SAM" id="Phobius"/>
    </source>
</evidence>
<dbReference type="InterPro" id="IPR036890">
    <property type="entry name" value="HATPase_C_sf"/>
</dbReference>
<dbReference type="PRINTS" id="PR00344">
    <property type="entry name" value="BCTRLSENSOR"/>
</dbReference>
<dbReference type="InterPro" id="IPR013656">
    <property type="entry name" value="PAS_4"/>
</dbReference>
<sequence>MDIAQGDRGLLTALKKTSQVCSLGVVLIGCVVLLGWVFDIPTIKSILPQWVTMKANAALGFVFAGMGLYFLQSTSSGKRRLAQGCALFITLLGLLNLSQYAFGWNLGIDQLVFTDEPRAIATSNPGRMAPVTALNFTLMGIALWLLLGRIIRYQLVQILALVTALITLQVVIGYTYGAEPIFGLAFYTFTALHTAIAFFILSLGILFAAPEGGWMSLFVSNTAGGITARVLIPAAVAIPFILGWLQLLGEKIGWFDEAFGLSLHVTGNVVAFLGLTWYCAQRLVQVDLKRQLAKSALRDSYARLEMRVEERTAELSQTNVALEQSLRELADIKFALDESSIVAITDARGIISYVNDKFCELSQFSPAELIGQSHRIINSGYHPKSFFTQMWKTISQGEVWQGEIKNRAKDGSFYWVATTIVPFLDDRGKPYQYIAIRSDITNRKQAEAALQESEERFRRAILDAPLPIILHAEDGQVLQINHAWTEITGYRPEEIPTIGDWTEKAYGLRQAQMQNAIARLYQLTERTPQGEHYVTTNTQEKRLWDFYSAPLGKLRDRRKMVMTMAIDITERKQAEADLQKYQDIFQFAEHALAISREAVIELVNPAFARMHGYTVAELIGKPILELFPPESHVQARMFIQQVNETGHLTYESKHLRKDGTIFPVFIDITVVKDEWGNILYRIVNVLDITERYQAEVALRESEARARARAEELEIFLAAIPVAVWIAHDRECHVMTNNRAAYTMIRRQPGGIMTATPASGEYPFDFKIQKNGVDIPPPELPMQKAARTGESVEAKFEFVFNDGEVKFLDSRSVPLFDDAGNVRGVIGAFWDVSELQKAEERFRATFNQAAVGIAHVALDGRWLRVNQKLCDIVGYSHTELIQKTFQEITYPEDLEIDLAYAQQLLVGEIQTYSMEKRYLRKDGSLIWIYLTASLVRQPGGIPDYFISVIQDISARKAAELAVKQLNETLEQRVEQRTAQLAEVNQELKRFAYSVSHDLRSPLRAIRGLIEALVEDNGDRLDELGHEYARHIADSAQRMDRLIQDLLAYSRLSQTEIQLQIVDLTTLVSEILQQLEPERQAKQAEITVTQPLPQVIAQRTILTQVLINLLTNSLKYVATGVKPQIEVWTEKRQDWVRIWIADNGIGIEPEFQERIFGVFERLHSSDTYSGTGVGLAIVQKGIERLGGRVGVESELGKGSRFWLELIPIQNSKFKIQN</sequence>
<dbReference type="Pfam" id="PF13188">
    <property type="entry name" value="PAS_8"/>
    <property type="match status" value="1"/>
</dbReference>
<evidence type="ECO:0000256" key="4">
    <source>
        <dbReference type="ARBA" id="ARBA00022679"/>
    </source>
</evidence>
<keyword evidence="5" id="KW-0418">Kinase</keyword>
<dbReference type="Pfam" id="PF02518">
    <property type="entry name" value="HATPase_c"/>
    <property type="match status" value="1"/>
</dbReference>
<dbReference type="Pfam" id="PF08448">
    <property type="entry name" value="PAS_4"/>
    <property type="match status" value="1"/>
</dbReference>
<feature type="domain" description="PAC" evidence="11">
    <location>
        <begin position="789"/>
        <end position="843"/>
    </location>
</feature>
<dbReference type="EMBL" id="JACJQH010000065">
    <property type="protein sequence ID" value="MBD2199699.1"/>
    <property type="molecule type" value="Genomic_DNA"/>
</dbReference>
<feature type="domain" description="PAC" evidence="11">
    <location>
        <begin position="400"/>
        <end position="452"/>
    </location>
</feature>
<evidence type="ECO:0000256" key="7">
    <source>
        <dbReference type="SAM" id="Coils"/>
    </source>
</evidence>
<evidence type="ECO:0000256" key="2">
    <source>
        <dbReference type="ARBA" id="ARBA00012438"/>
    </source>
</evidence>
<gene>
    <name evidence="12" type="ORF">H6G24_30215</name>
</gene>
<evidence type="ECO:0000256" key="1">
    <source>
        <dbReference type="ARBA" id="ARBA00000085"/>
    </source>
</evidence>
<keyword evidence="3" id="KW-0597">Phosphoprotein</keyword>
<keyword evidence="13" id="KW-1185">Reference proteome</keyword>
<dbReference type="InterPro" id="IPR035965">
    <property type="entry name" value="PAS-like_dom_sf"/>
</dbReference>
<feature type="domain" description="PAC" evidence="11">
    <location>
        <begin position="648"/>
        <end position="700"/>
    </location>
</feature>
<evidence type="ECO:0000313" key="12">
    <source>
        <dbReference type="EMBL" id="MBD2199699.1"/>
    </source>
</evidence>
<evidence type="ECO:0000259" key="10">
    <source>
        <dbReference type="PROSITE" id="PS50112"/>
    </source>
</evidence>
<feature type="domain" description="PAS" evidence="10">
    <location>
        <begin position="592"/>
        <end position="646"/>
    </location>
</feature>
<dbReference type="SUPFAM" id="SSF55785">
    <property type="entry name" value="PYP-like sensor domain (PAS domain)"/>
    <property type="match status" value="5"/>
</dbReference>
<evidence type="ECO:0000259" key="9">
    <source>
        <dbReference type="PROSITE" id="PS50109"/>
    </source>
</evidence>
<dbReference type="InterPro" id="IPR003594">
    <property type="entry name" value="HATPase_dom"/>
</dbReference>
<dbReference type="InterPro" id="IPR000014">
    <property type="entry name" value="PAS"/>
</dbReference>
<comment type="caution">
    <text evidence="12">The sequence shown here is derived from an EMBL/GenBank/DDBJ whole genome shotgun (WGS) entry which is preliminary data.</text>
</comment>
<dbReference type="Gene3D" id="3.30.450.20">
    <property type="entry name" value="PAS domain"/>
    <property type="match status" value="5"/>
</dbReference>
<dbReference type="SMART" id="SM00388">
    <property type="entry name" value="HisKA"/>
    <property type="match status" value="1"/>
</dbReference>
<keyword evidence="7" id="KW-0175">Coiled coil</keyword>
<dbReference type="InterPro" id="IPR000700">
    <property type="entry name" value="PAS-assoc_C"/>
</dbReference>
<dbReference type="InterPro" id="IPR036097">
    <property type="entry name" value="HisK_dim/P_sf"/>
</dbReference>
<dbReference type="PANTHER" id="PTHR43304">
    <property type="entry name" value="PHYTOCHROME-LIKE PROTEIN CPH1"/>
    <property type="match status" value="1"/>
</dbReference>
<feature type="domain" description="PAS" evidence="10">
    <location>
        <begin position="453"/>
        <end position="495"/>
    </location>
</feature>
<dbReference type="SMART" id="SM00091">
    <property type="entry name" value="PAS"/>
    <property type="match status" value="4"/>
</dbReference>
<feature type="coiled-coil region" evidence="7">
    <location>
        <begin position="954"/>
        <end position="985"/>
    </location>
</feature>
<evidence type="ECO:0000259" key="11">
    <source>
        <dbReference type="PROSITE" id="PS50113"/>
    </source>
</evidence>
<dbReference type="RefSeq" id="WP_190549436.1">
    <property type="nucleotide sequence ID" value="NZ_CAWPNO010000101.1"/>
</dbReference>
<feature type="transmembrane region" description="Helical" evidence="8">
    <location>
        <begin position="20"/>
        <end position="38"/>
    </location>
</feature>
<evidence type="ECO:0000256" key="5">
    <source>
        <dbReference type="ARBA" id="ARBA00022777"/>
    </source>
</evidence>
<evidence type="ECO:0000256" key="3">
    <source>
        <dbReference type="ARBA" id="ARBA00022553"/>
    </source>
</evidence>
<dbReference type="Pfam" id="PF08447">
    <property type="entry name" value="PAS_3"/>
    <property type="match status" value="1"/>
</dbReference>
<dbReference type="PANTHER" id="PTHR43304:SF1">
    <property type="entry name" value="PAC DOMAIN-CONTAINING PROTEIN"/>
    <property type="match status" value="1"/>
</dbReference>
<keyword evidence="8" id="KW-0472">Membrane</keyword>
<feature type="domain" description="PAS" evidence="10">
    <location>
        <begin position="322"/>
        <end position="385"/>
    </location>
</feature>
<keyword evidence="6" id="KW-0902">Two-component regulatory system</keyword>
<dbReference type="InterPro" id="IPR003661">
    <property type="entry name" value="HisK_dim/P_dom"/>
</dbReference>
<dbReference type="Gene3D" id="1.10.287.130">
    <property type="match status" value="1"/>
</dbReference>
<dbReference type="Pfam" id="PF13426">
    <property type="entry name" value="PAS_9"/>
    <property type="match status" value="2"/>
</dbReference>
<feature type="domain" description="PAC" evidence="11">
    <location>
        <begin position="911"/>
        <end position="963"/>
    </location>
</feature>
<evidence type="ECO:0000313" key="13">
    <source>
        <dbReference type="Proteomes" id="UP000658514"/>
    </source>
</evidence>
<dbReference type="PROSITE" id="PS50112">
    <property type="entry name" value="PAS"/>
    <property type="match status" value="4"/>
</dbReference>
<protein>
    <recommendedName>
        <fullName evidence="2">histidine kinase</fullName>
        <ecNumber evidence="2">2.7.13.3</ecNumber>
    </recommendedName>
</protein>
<organism evidence="12 13">
    <name type="scientific">Calothrix parietina FACHB-288</name>
    <dbReference type="NCBI Taxonomy" id="2692896"/>
    <lineage>
        <taxon>Bacteria</taxon>
        <taxon>Bacillati</taxon>
        <taxon>Cyanobacteriota</taxon>
        <taxon>Cyanophyceae</taxon>
        <taxon>Nostocales</taxon>
        <taxon>Calotrichaceae</taxon>
        <taxon>Calothrix</taxon>
    </lineage>
</organism>
<name>A0ABR8AIW0_9CYAN</name>
<dbReference type="CDD" id="cd00130">
    <property type="entry name" value="PAS"/>
    <property type="match status" value="4"/>
</dbReference>
<keyword evidence="8" id="KW-0812">Transmembrane</keyword>
<dbReference type="SMART" id="SM00387">
    <property type="entry name" value="HATPase_c"/>
    <property type="match status" value="1"/>
</dbReference>
<dbReference type="InterPro" id="IPR001610">
    <property type="entry name" value="PAC"/>
</dbReference>
<dbReference type="SUPFAM" id="SSF55874">
    <property type="entry name" value="ATPase domain of HSP90 chaperone/DNA topoisomerase II/histidine kinase"/>
    <property type="match status" value="1"/>
</dbReference>
<dbReference type="CDD" id="cd00082">
    <property type="entry name" value="HisKA"/>
    <property type="match status" value="1"/>
</dbReference>
<feature type="transmembrane region" description="Helical" evidence="8">
    <location>
        <begin position="158"/>
        <end position="178"/>
    </location>
</feature>
<feature type="transmembrane region" description="Helical" evidence="8">
    <location>
        <begin position="184"/>
        <end position="209"/>
    </location>
</feature>
<feature type="transmembrane region" description="Helical" evidence="8">
    <location>
        <begin position="50"/>
        <end position="72"/>
    </location>
</feature>
<feature type="domain" description="PAS" evidence="10">
    <location>
        <begin position="837"/>
        <end position="907"/>
    </location>
</feature>
<comment type="catalytic activity">
    <reaction evidence="1">
        <text>ATP + protein L-histidine = ADP + protein N-phospho-L-histidine.</text>
        <dbReference type="EC" id="2.7.13.3"/>
    </reaction>
</comment>
<dbReference type="SUPFAM" id="SSF47384">
    <property type="entry name" value="Homodimeric domain of signal transducing histidine kinase"/>
    <property type="match status" value="1"/>
</dbReference>
<dbReference type="NCBIfam" id="TIGR00229">
    <property type="entry name" value="sensory_box"/>
    <property type="match status" value="4"/>
</dbReference>
<evidence type="ECO:0000256" key="6">
    <source>
        <dbReference type="ARBA" id="ARBA00023012"/>
    </source>
</evidence>
<dbReference type="InterPro" id="IPR004358">
    <property type="entry name" value="Sig_transdc_His_kin-like_C"/>
</dbReference>
<keyword evidence="8" id="KW-1133">Transmembrane helix</keyword>
<feature type="domain" description="Histidine kinase" evidence="9">
    <location>
        <begin position="992"/>
        <end position="1207"/>
    </location>
</feature>
<dbReference type="SMART" id="SM00086">
    <property type="entry name" value="PAC"/>
    <property type="match status" value="4"/>
</dbReference>
<dbReference type="InterPro" id="IPR052162">
    <property type="entry name" value="Sensor_kinase/Photoreceptor"/>
</dbReference>
<reference evidence="12 13" key="1">
    <citation type="journal article" date="2020" name="ISME J.">
        <title>Comparative genomics reveals insights into cyanobacterial evolution and habitat adaptation.</title>
        <authorList>
            <person name="Chen M.Y."/>
            <person name="Teng W.K."/>
            <person name="Zhao L."/>
            <person name="Hu C.X."/>
            <person name="Zhou Y.K."/>
            <person name="Han B.P."/>
            <person name="Song L.R."/>
            <person name="Shu W.S."/>
        </authorList>
    </citation>
    <scope>NUCLEOTIDE SEQUENCE [LARGE SCALE GENOMIC DNA]</scope>
    <source>
        <strain evidence="12 13">FACHB-288</strain>
    </source>
</reference>
<dbReference type="EC" id="2.7.13.3" evidence="2"/>
<dbReference type="PROSITE" id="PS50113">
    <property type="entry name" value="PAC"/>
    <property type="match status" value="4"/>
</dbReference>